<dbReference type="SUPFAM" id="SSF47473">
    <property type="entry name" value="EF-hand"/>
    <property type="match status" value="1"/>
</dbReference>
<dbReference type="InterPro" id="IPR018247">
    <property type="entry name" value="EF_Hand_1_Ca_BS"/>
</dbReference>
<evidence type="ECO:0000259" key="2">
    <source>
        <dbReference type="PROSITE" id="PS50222"/>
    </source>
</evidence>
<keyword evidence="4" id="KW-1185">Reference proteome</keyword>
<name>A0ABQ8HSQ9_9ROSI</name>
<organism evidence="3 4">
    <name type="scientific">Xanthoceras sorbifolium</name>
    <dbReference type="NCBI Taxonomy" id="99658"/>
    <lineage>
        <taxon>Eukaryota</taxon>
        <taxon>Viridiplantae</taxon>
        <taxon>Streptophyta</taxon>
        <taxon>Embryophyta</taxon>
        <taxon>Tracheophyta</taxon>
        <taxon>Spermatophyta</taxon>
        <taxon>Magnoliopsida</taxon>
        <taxon>eudicotyledons</taxon>
        <taxon>Gunneridae</taxon>
        <taxon>Pentapetalae</taxon>
        <taxon>rosids</taxon>
        <taxon>malvids</taxon>
        <taxon>Sapindales</taxon>
        <taxon>Sapindaceae</taxon>
        <taxon>Xanthoceroideae</taxon>
        <taxon>Xanthoceras</taxon>
    </lineage>
</organism>
<dbReference type="PROSITE" id="PS50222">
    <property type="entry name" value="EF_HAND_2"/>
    <property type="match status" value="2"/>
</dbReference>
<reference evidence="3 4" key="1">
    <citation type="submission" date="2021-02" db="EMBL/GenBank/DDBJ databases">
        <title>Plant Genome Project.</title>
        <authorList>
            <person name="Zhang R.-G."/>
        </authorList>
    </citation>
    <scope>NUCLEOTIDE SEQUENCE [LARGE SCALE GENOMIC DNA]</scope>
    <source>
        <tissue evidence="3">Leaves</tissue>
    </source>
</reference>
<dbReference type="InterPro" id="IPR002048">
    <property type="entry name" value="EF_hand_dom"/>
</dbReference>
<feature type="domain" description="EF-hand" evidence="2">
    <location>
        <begin position="84"/>
        <end position="108"/>
    </location>
</feature>
<evidence type="ECO:0000313" key="3">
    <source>
        <dbReference type="EMBL" id="KAH7567411.1"/>
    </source>
</evidence>
<dbReference type="InterPro" id="IPR011992">
    <property type="entry name" value="EF-hand-dom_pair"/>
</dbReference>
<accession>A0ABQ8HSQ9</accession>
<keyword evidence="1" id="KW-0106">Calcium</keyword>
<evidence type="ECO:0000256" key="1">
    <source>
        <dbReference type="ARBA" id="ARBA00022837"/>
    </source>
</evidence>
<dbReference type="Pfam" id="PF13499">
    <property type="entry name" value="EF-hand_7"/>
    <property type="match status" value="1"/>
</dbReference>
<proteinExistence type="predicted"/>
<dbReference type="Gene3D" id="1.10.238.10">
    <property type="entry name" value="EF-hand"/>
    <property type="match status" value="1"/>
</dbReference>
<feature type="domain" description="EF-hand" evidence="2">
    <location>
        <begin position="37"/>
        <end position="72"/>
    </location>
</feature>
<dbReference type="SMART" id="SM00054">
    <property type="entry name" value="EFh"/>
    <property type="match status" value="2"/>
</dbReference>
<protein>
    <recommendedName>
        <fullName evidence="2">EF-hand domain-containing protein</fullName>
    </recommendedName>
</protein>
<gene>
    <name evidence="3" type="ORF">JRO89_XS07G0068400</name>
</gene>
<sequence>MYGNHQAPNNPDNVQQIGPKCEETGCYGRKKTAPVPLTEDQLKGMFRRFDTNRDGQFTRQELKDAFHSLGSKFPSWRAFRALYHADANGDGFISEHEFTELLNYAIRLGYVMN</sequence>
<dbReference type="CDD" id="cd00051">
    <property type="entry name" value="EFh"/>
    <property type="match status" value="1"/>
</dbReference>
<evidence type="ECO:0000313" key="4">
    <source>
        <dbReference type="Proteomes" id="UP000827721"/>
    </source>
</evidence>
<comment type="caution">
    <text evidence="3">The sequence shown here is derived from an EMBL/GenBank/DDBJ whole genome shotgun (WGS) entry which is preliminary data.</text>
</comment>
<dbReference type="PROSITE" id="PS00018">
    <property type="entry name" value="EF_HAND_1"/>
    <property type="match status" value="1"/>
</dbReference>
<dbReference type="EMBL" id="JAFEMO010000007">
    <property type="protein sequence ID" value="KAH7567411.1"/>
    <property type="molecule type" value="Genomic_DNA"/>
</dbReference>
<dbReference type="Proteomes" id="UP000827721">
    <property type="component" value="Unassembled WGS sequence"/>
</dbReference>